<dbReference type="InterPro" id="IPR005000">
    <property type="entry name" value="Aldolase/citrate-lyase_domain"/>
</dbReference>
<proteinExistence type="predicted"/>
<dbReference type="PIRSF" id="PIRSF015582">
    <property type="entry name" value="Cit_lyase_B"/>
    <property type="match status" value="1"/>
</dbReference>
<reference evidence="4 5" key="1">
    <citation type="journal article" date="2016" name="Genome Announc.">
        <title>Complete Genome Sequences of Aerococcus christensenii CCUG 28831T, Aerococcus sanguinicola CCUG 43001T, Aerococcus urinae CCUG 36881T, Aerococcus urinaeequi CCUG 28094T, Aerococcus urinaehominis CCUG 42038 BT, and Aerococcus viridans CCUG 4311T.</title>
        <authorList>
            <person name="Carkaci D."/>
            <person name="Dargis R."/>
            <person name="Nielsen X.C."/>
            <person name="Skovgaard O."/>
            <person name="Fuursted K."/>
            <person name="Christensen J.J."/>
        </authorList>
    </citation>
    <scope>NUCLEOTIDE SEQUENCE [LARGE SCALE GENOMIC DNA]</scope>
    <source>
        <strain evidence="4 5">CCUG42038B</strain>
    </source>
</reference>
<dbReference type="PANTHER" id="PTHR32308">
    <property type="entry name" value="LYASE BETA SUBUNIT, PUTATIVE (AFU_ORTHOLOGUE AFUA_4G13030)-RELATED"/>
    <property type="match status" value="1"/>
</dbReference>
<dbReference type="GO" id="GO:0016829">
    <property type="term" value="F:lyase activity"/>
    <property type="evidence" value="ECO:0007669"/>
    <property type="project" value="UniProtKB-KW"/>
</dbReference>
<accession>A0A0X8FLY5</accession>
<dbReference type="InterPro" id="IPR011206">
    <property type="entry name" value="Citrate_lyase_beta/mcl1/mcl2"/>
</dbReference>
<dbReference type="STRING" id="128944.AWM75_07050"/>
<keyword evidence="3" id="KW-0460">Magnesium</keyword>
<keyword evidence="2" id="KW-0479">Metal-binding</keyword>
<evidence type="ECO:0000313" key="5">
    <source>
        <dbReference type="Proteomes" id="UP000062260"/>
    </source>
</evidence>
<evidence type="ECO:0000313" key="4">
    <source>
        <dbReference type="EMBL" id="AMB99734.1"/>
    </source>
</evidence>
<evidence type="ECO:0000256" key="3">
    <source>
        <dbReference type="ARBA" id="ARBA00022842"/>
    </source>
</evidence>
<evidence type="ECO:0000256" key="2">
    <source>
        <dbReference type="ARBA" id="ARBA00022723"/>
    </source>
</evidence>
<dbReference type="PANTHER" id="PTHR32308:SF10">
    <property type="entry name" value="CITRATE LYASE SUBUNIT BETA"/>
    <property type="match status" value="1"/>
</dbReference>
<reference evidence="5" key="2">
    <citation type="submission" date="2016-01" db="EMBL/GenBank/DDBJ databases">
        <title>Six Aerococcus type strain genome sequencing and assembly using PacBio and Illumina Hiseq.</title>
        <authorList>
            <person name="Carkaci D."/>
            <person name="Dargis R."/>
            <person name="Nielsen X.C."/>
            <person name="Skovgaard O."/>
            <person name="Fuursted K."/>
            <person name="Christensen J.J."/>
        </authorList>
    </citation>
    <scope>NUCLEOTIDE SEQUENCE [LARGE SCALE GENOMIC DNA]</scope>
    <source>
        <strain evidence="5">CCUG42038B</strain>
    </source>
</reference>
<dbReference type="GO" id="GO:0000287">
    <property type="term" value="F:magnesium ion binding"/>
    <property type="evidence" value="ECO:0007669"/>
    <property type="project" value="TreeGrafter"/>
</dbReference>
<dbReference type="RefSeq" id="WP_067980061.1">
    <property type="nucleotide sequence ID" value="NZ_CP014163.1"/>
</dbReference>
<evidence type="ECO:0000256" key="1">
    <source>
        <dbReference type="ARBA" id="ARBA00001946"/>
    </source>
</evidence>
<protein>
    <submittedName>
        <fullName evidence="4">Citrate lyase subunit beta</fullName>
    </submittedName>
</protein>
<dbReference type="KEGG" id="auh:AWM75_07050"/>
<keyword evidence="5" id="KW-1185">Reference proteome</keyword>
<dbReference type="AlphaFoldDB" id="A0A0X8FLY5"/>
<comment type="cofactor">
    <cofactor evidence="1">
        <name>Mg(2+)</name>
        <dbReference type="ChEBI" id="CHEBI:18420"/>
    </cofactor>
</comment>
<dbReference type="OrthoDB" id="9786940at2"/>
<keyword evidence="4" id="KW-0456">Lyase</keyword>
<gene>
    <name evidence="4" type="ORF">AWM75_07050</name>
</gene>
<sequence>MRREVRRTMMFLNAQRASLVKDPYVYGPDCVILDLEDAVSINEKDSARIQLYNTLMDLDYGETEIWVRINALDSPYYEEDIRAAVAGGCDGIRIAKTETADDVRLVERLIEEAEKEFGKEVGSTMIMGAIESPLAVFNAKDIAVASERMMGIALSAGDFRSEMHAQSTPGGEELATARGMILMAARAAGIMAFDTVYTDVDNIEGLINETEMIFNMGFDGKSLISPKQIKPVHQVFTPTEKEIRHAERIILAIKENEKRGVGVLVVDGQMVDIAHVEGAKRTLALAQASGIYEGDLA</sequence>
<dbReference type="SUPFAM" id="SSF51621">
    <property type="entry name" value="Phosphoenolpyruvate/pyruvate domain"/>
    <property type="match status" value="1"/>
</dbReference>
<dbReference type="InterPro" id="IPR040442">
    <property type="entry name" value="Pyrv_kinase-like_dom_sf"/>
</dbReference>
<organism evidence="4 5">
    <name type="scientific">Aerococcus urinaehominis</name>
    <dbReference type="NCBI Taxonomy" id="128944"/>
    <lineage>
        <taxon>Bacteria</taxon>
        <taxon>Bacillati</taxon>
        <taxon>Bacillota</taxon>
        <taxon>Bacilli</taxon>
        <taxon>Lactobacillales</taxon>
        <taxon>Aerococcaceae</taxon>
        <taxon>Aerococcus</taxon>
    </lineage>
</organism>
<dbReference type="Pfam" id="PF03328">
    <property type="entry name" value="HpcH_HpaI"/>
    <property type="match status" value="1"/>
</dbReference>
<dbReference type="EMBL" id="CP014163">
    <property type="protein sequence ID" value="AMB99734.1"/>
    <property type="molecule type" value="Genomic_DNA"/>
</dbReference>
<name>A0A0X8FLY5_9LACT</name>
<dbReference type="GO" id="GO:0006107">
    <property type="term" value="P:oxaloacetate metabolic process"/>
    <property type="evidence" value="ECO:0007669"/>
    <property type="project" value="TreeGrafter"/>
</dbReference>
<dbReference type="InterPro" id="IPR015813">
    <property type="entry name" value="Pyrv/PenolPyrv_kinase-like_dom"/>
</dbReference>
<dbReference type="Proteomes" id="UP000062260">
    <property type="component" value="Chromosome"/>
</dbReference>
<dbReference type="Gene3D" id="3.20.20.60">
    <property type="entry name" value="Phosphoenolpyruvate-binding domains"/>
    <property type="match status" value="1"/>
</dbReference>